<dbReference type="InterPro" id="IPR011243">
    <property type="entry name" value="GlcNAc_Synth_met"/>
</dbReference>
<feature type="binding site" evidence="2">
    <location>
        <position position="416"/>
    </location>
    <ligand>
        <name>substrate</name>
    </ligand>
</feature>
<dbReference type="PROSITE" id="PS51731">
    <property type="entry name" value="GNAT_NAGS"/>
    <property type="match status" value="1"/>
</dbReference>
<dbReference type="KEGG" id="cmk:103183775"/>
<dbReference type="OMA" id="FQTCYHS"/>
<dbReference type="Gene3D" id="3.40.1160.10">
    <property type="entry name" value="Acetylglutamate kinase-like"/>
    <property type="match status" value="1"/>
</dbReference>
<dbReference type="RefSeq" id="XP_042199342.1">
    <property type="nucleotide sequence ID" value="XM_042343408.1"/>
</dbReference>
<dbReference type="Ensembl" id="ENSCMIT00000015573.1">
    <property type="protein sequence ID" value="ENSCMIP00000015254.1"/>
    <property type="gene ID" value="ENSCMIG00000007466.1"/>
</dbReference>
<dbReference type="Pfam" id="PF04768">
    <property type="entry name" value="NAT"/>
    <property type="match status" value="1"/>
</dbReference>
<proteinExistence type="evidence at transcript level"/>
<dbReference type="GeneID" id="103183775"/>
<evidence type="ECO:0000313" key="5">
    <source>
        <dbReference type="EMBL" id="AFO94181.1"/>
    </source>
</evidence>
<dbReference type="EMBL" id="JW861664">
    <property type="protein sequence ID" value="AFO94181.1"/>
    <property type="molecule type" value="mRNA"/>
</dbReference>
<dbReference type="GeneTree" id="ENSGT00390000005602"/>
<keyword evidence="1" id="KW-0808">Transferase</keyword>
<reference evidence="5 7" key="3">
    <citation type="journal article" date="2014" name="Nature">
        <title>Elephant shark genome provides unique insights into gnathostome evolution.</title>
        <authorList>
            <consortium name="International Elephant Shark Genome Sequencing Consortium"/>
            <person name="Venkatesh B."/>
            <person name="Lee A.P."/>
            <person name="Ravi V."/>
            <person name="Maurya A.K."/>
            <person name="Lian M.M."/>
            <person name="Swann J.B."/>
            <person name="Ohta Y."/>
            <person name="Flajnik M.F."/>
            <person name="Sutoh Y."/>
            <person name="Kasahara M."/>
            <person name="Hoon S."/>
            <person name="Gangu V."/>
            <person name="Roy S.W."/>
            <person name="Irimia M."/>
            <person name="Korzh V."/>
            <person name="Kondrychyn I."/>
            <person name="Lim Z.W."/>
            <person name="Tay B.H."/>
            <person name="Tohari S."/>
            <person name="Kong K.W."/>
            <person name="Ho S."/>
            <person name="Lorente-Galdos B."/>
            <person name="Quilez J."/>
            <person name="Marques-Bonet T."/>
            <person name="Raney B.J."/>
            <person name="Ingham P.W."/>
            <person name="Tay A."/>
            <person name="Hillier L.W."/>
            <person name="Minx P."/>
            <person name="Boehm T."/>
            <person name="Wilson R.K."/>
            <person name="Brenner S."/>
            <person name="Warren W.C."/>
        </authorList>
    </citation>
    <scope>NUCLEOTIDE SEQUENCE</scope>
    <source>
        <tissue evidence="5">Liver</tissue>
    </source>
</reference>
<dbReference type="InterPro" id="IPR006855">
    <property type="entry name" value="Vertebrate-like_GNAT_dom"/>
</dbReference>
<evidence type="ECO:0000313" key="7">
    <source>
        <dbReference type="Proteomes" id="UP000314986"/>
    </source>
</evidence>
<dbReference type="CDD" id="cd04264">
    <property type="entry name" value="DUF619-NAGS"/>
    <property type="match status" value="1"/>
</dbReference>
<dbReference type="OrthoDB" id="438291at2759"/>
<feature type="binding site" evidence="2">
    <location>
        <position position="459"/>
    </location>
    <ligand>
        <name>substrate</name>
    </ligand>
</feature>
<keyword evidence="7" id="KW-1185">Reference proteome</keyword>
<dbReference type="PANTHER" id="PTHR23342">
    <property type="entry name" value="N-ACETYLGLUTAMATE SYNTHASE"/>
    <property type="match status" value="1"/>
</dbReference>
<dbReference type="RefSeq" id="XP_007899611.1">
    <property type="nucleotide sequence ID" value="XM_007901420.2"/>
</dbReference>
<feature type="binding site" evidence="2">
    <location>
        <begin position="489"/>
        <end position="494"/>
    </location>
    <ligand>
        <name>substrate</name>
    </ligand>
</feature>
<gene>
    <name evidence="6" type="primary">nags</name>
</gene>
<dbReference type="STRING" id="7868.ENSCMIP00000015254"/>
<dbReference type="FunFam" id="3.40.630.30:FF:000045">
    <property type="entry name" value="N-acetylglutamate synthase, mitochondrial"/>
    <property type="match status" value="1"/>
</dbReference>
<dbReference type="SUPFAM" id="SSF53633">
    <property type="entry name" value="Carbamate kinase-like"/>
    <property type="match status" value="1"/>
</dbReference>
<organism evidence="5">
    <name type="scientific">Callorhinchus milii</name>
    <name type="common">Ghost shark</name>
    <dbReference type="NCBI Taxonomy" id="7868"/>
    <lineage>
        <taxon>Eukaryota</taxon>
        <taxon>Metazoa</taxon>
        <taxon>Chordata</taxon>
        <taxon>Craniata</taxon>
        <taxon>Vertebrata</taxon>
        <taxon>Chondrichthyes</taxon>
        <taxon>Holocephali</taxon>
        <taxon>Chimaeriformes</taxon>
        <taxon>Callorhinchidae</taxon>
        <taxon>Callorhinchus</taxon>
    </lineage>
</organism>
<dbReference type="GO" id="GO:0006526">
    <property type="term" value="P:L-arginine biosynthetic process"/>
    <property type="evidence" value="ECO:0007669"/>
    <property type="project" value="InterPro"/>
</dbReference>
<protein>
    <submittedName>
        <fullName evidence="5 6">N-acetylglutamate synthase</fullName>
    </submittedName>
</protein>
<reference evidence="7" key="2">
    <citation type="journal article" date="2007" name="PLoS Biol.">
        <title>Survey sequencing and comparative analysis of the elephant shark (Callorhinchus milii) genome.</title>
        <authorList>
            <person name="Venkatesh B."/>
            <person name="Kirkness E.F."/>
            <person name="Loh Y.H."/>
            <person name="Halpern A.L."/>
            <person name="Lee A.P."/>
            <person name="Johnson J."/>
            <person name="Dandona N."/>
            <person name="Viswanathan L.D."/>
            <person name="Tay A."/>
            <person name="Venter J.C."/>
            <person name="Strausberg R.L."/>
            <person name="Brenner S."/>
        </authorList>
    </citation>
    <scope>NUCLEOTIDE SEQUENCE [LARGE SCALE GENOMIC DNA]</scope>
</reference>
<evidence type="ECO:0000256" key="1">
    <source>
        <dbReference type="ARBA" id="ARBA00022679"/>
    </source>
</evidence>
<reference evidence="7" key="1">
    <citation type="journal article" date="2006" name="Science">
        <title>Ancient noncoding elements conserved in the human genome.</title>
        <authorList>
            <person name="Venkatesh B."/>
            <person name="Kirkness E.F."/>
            <person name="Loh Y.H."/>
            <person name="Halpern A.L."/>
            <person name="Lee A.P."/>
            <person name="Johnson J."/>
            <person name="Dandona N."/>
            <person name="Viswanathan L.D."/>
            <person name="Tay A."/>
            <person name="Venter J.C."/>
            <person name="Strausberg R.L."/>
            <person name="Brenner S."/>
        </authorList>
    </citation>
    <scope>NUCLEOTIDE SEQUENCE [LARGE SCALE GENOMIC DNA]</scope>
</reference>
<dbReference type="InterPro" id="IPR036393">
    <property type="entry name" value="AceGlu_kinase-like_sf"/>
</dbReference>
<dbReference type="PANTHER" id="PTHR23342:SF0">
    <property type="entry name" value="N-ACETYLGLUTAMATE SYNTHASE, MITOCHONDRIAL"/>
    <property type="match status" value="1"/>
</dbReference>
<evidence type="ECO:0000256" key="2">
    <source>
        <dbReference type="PIRSR" id="PIRSR036442-1"/>
    </source>
</evidence>
<dbReference type="GO" id="GO:0005759">
    <property type="term" value="C:mitochondrial matrix"/>
    <property type="evidence" value="ECO:0007669"/>
    <property type="project" value="TreeGrafter"/>
</dbReference>
<evidence type="ECO:0000256" key="3">
    <source>
        <dbReference type="SAM" id="MobiDB-lite"/>
    </source>
</evidence>
<feature type="region of interest" description="Disordered" evidence="3">
    <location>
        <begin position="57"/>
        <end position="76"/>
    </location>
</feature>
<dbReference type="GO" id="GO:0004042">
    <property type="term" value="F:L-glutamate N-acetyltransferase activity"/>
    <property type="evidence" value="ECO:0007669"/>
    <property type="project" value="InterPro"/>
</dbReference>
<dbReference type="Gene3D" id="3.40.630.30">
    <property type="match status" value="1"/>
</dbReference>
<dbReference type="Proteomes" id="UP000314986">
    <property type="component" value="Unassembled WGS sequence"/>
</dbReference>
<dbReference type="CTD" id="162417"/>
<feature type="domain" description="N-acetyltransferase" evidence="4">
    <location>
        <begin position="390"/>
        <end position="541"/>
    </location>
</feature>
<dbReference type="AlphaFoldDB" id="V9K7X7"/>
<name>V9K7X7_CALMI</name>
<evidence type="ECO:0000259" key="4">
    <source>
        <dbReference type="PROSITE" id="PS51731"/>
    </source>
</evidence>
<evidence type="ECO:0000313" key="6">
    <source>
        <dbReference type="Ensembl" id="ENSCMIP00000015254.1"/>
    </source>
</evidence>
<accession>V9K7X7</accession>
<dbReference type="PIRSF" id="PIRSF036442">
    <property type="entry name" value="NAGS_animal"/>
    <property type="match status" value="1"/>
</dbReference>
<dbReference type="GO" id="GO:0006536">
    <property type="term" value="P:glutamate metabolic process"/>
    <property type="evidence" value="ECO:0007669"/>
    <property type="project" value="TreeGrafter"/>
</dbReference>
<sequence>MGTLSSASAGSRAVGLASHLLSSTKPVSIPSLAGAPAPGLRQLSAVTAWGHRKLWSSPSPAPAPAPATAQEDLSTPLVSHHRATRSLVYRDVKMFLNEMGGDPREARYWLTQFQNASNSCNKLFAVVEVDEEIFGSKEMVSSLAFGLAFLQRMDMKPVVVMGLQYHHQEASDCFTETRSLLLKHCKTLTDALHRNSAVTMPFFNGGTLLQAEKPSTPNSFGSMVSVDENLLTWCLDSGHIPIVCSVGETPDGQLVMLDPLVVTSSIAKAMQPLKVMFLNNSGGIQDNDKFRPYQPAASSADGRFQHQTSSLGSCNGGSPEVLGQVNLPADLDLLSNVNWVSHKEEQKARVITDLLNYMPSESSAVITSANTILAELFSHQGAGTLFKSAEPIRKYTSLVDIDTARLVSLINKSFEKQLREDYFKRMEPKLQAIYLSEGYSAAAIITMESALNGLPYLDKFVVSTSKRGQGASQMLWECIRQDYDLLFWRSRVTNRINPWYFKQCDGSFANGRWIVFWYGLSDLRDSYKLVDYADSLPDSFIPPKEPVNRELTVSHP</sequence>
<reference evidence="6" key="4">
    <citation type="submission" date="2025-05" db="UniProtKB">
        <authorList>
            <consortium name="Ensembl"/>
        </authorList>
    </citation>
    <scope>IDENTIFICATION</scope>
</reference>